<accession>A0ABT3A5T8</accession>
<evidence type="ECO:0008006" key="4">
    <source>
        <dbReference type="Google" id="ProtNLM"/>
    </source>
</evidence>
<evidence type="ECO:0000313" key="3">
    <source>
        <dbReference type="Proteomes" id="UP001652504"/>
    </source>
</evidence>
<dbReference type="EMBL" id="JAOWKX010000002">
    <property type="protein sequence ID" value="MCV2884029.1"/>
    <property type="molecule type" value="Genomic_DNA"/>
</dbReference>
<proteinExistence type="predicted"/>
<sequence>MFKKLKLITSIGASIFLAIACNSQPTIIGETTKFPTVGFEETHKVNIPYSTEEVCPLFEPSGRHLIYKWWEPTTLRKPKGDTLKGLMTVSGVSDHEILLLVTQHEPEDGYMQYLVLWDDFELQRIDITCVAGHDKTSTEVTWTERNAGIHERGVSMVSDFVEGGNLKAIVERYAEKAENYIKNQKAVNT</sequence>
<keyword evidence="1" id="KW-0732">Signal</keyword>
<reference evidence="2 3" key="1">
    <citation type="submission" date="2022-10" db="EMBL/GenBank/DDBJ databases">
        <title>Aestuariibacter sp. AA17 isolated from Montipora capitata coral fragment.</title>
        <authorList>
            <person name="Emsley S.A."/>
            <person name="Pfannmuller K.M."/>
            <person name="Loughran R.M."/>
            <person name="Shlafstein M."/>
            <person name="Papke E."/>
            <person name="Saw J.H."/>
            <person name="Ushijima B."/>
            <person name="Videau P."/>
        </authorList>
    </citation>
    <scope>NUCLEOTIDE SEQUENCE [LARGE SCALE GENOMIC DNA]</scope>
    <source>
        <strain evidence="2 3">AA17</strain>
    </source>
</reference>
<organism evidence="2 3">
    <name type="scientific">Fluctibacter corallii</name>
    <dbReference type="NCBI Taxonomy" id="2984329"/>
    <lineage>
        <taxon>Bacteria</taxon>
        <taxon>Pseudomonadati</taxon>
        <taxon>Pseudomonadota</taxon>
        <taxon>Gammaproteobacteria</taxon>
        <taxon>Alteromonadales</taxon>
        <taxon>Alteromonadaceae</taxon>
        <taxon>Fluctibacter</taxon>
    </lineage>
</organism>
<evidence type="ECO:0000256" key="1">
    <source>
        <dbReference type="SAM" id="SignalP"/>
    </source>
</evidence>
<keyword evidence="3" id="KW-1185">Reference proteome</keyword>
<dbReference type="Proteomes" id="UP001652504">
    <property type="component" value="Unassembled WGS sequence"/>
</dbReference>
<feature type="chain" id="PRO_5047490591" description="Polyketide cyclase / dehydrase and lipid transport" evidence="1">
    <location>
        <begin position="21"/>
        <end position="189"/>
    </location>
</feature>
<protein>
    <recommendedName>
        <fullName evidence="4">Polyketide cyclase / dehydrase and lipid transport</fullName>
    </recommendedName>
</protein>
<gene>
    <name evidence="2" type="ORF">OE749_04915</name>
</gene>
<dbReference type="PROSITE" id="PS51257">
    <property type="entry name" value="PROKAR_LIPOPROTEIN"/>
    <property type="match status" value="1"/>
</dbReference>
<comment type="caution">
    <text evidence="2">The sequence shown here is derived from an EMBL/GenBank/DDBJ whole genome shotgun (WGS) entry which is preliminary data.</text>
</comment>
<dbReference type="RefSeq" id="WP_263711241.1">
    <property type="nucleotide sequence ID" value="NZ_JAOWKX010000002.1"/>
</dbReference>
<name>A0ABT3A5T8_9ALTE</name>
<feature type="signal peptide" evidence="1">
    <location>
        <begin position="1"/>
        <end position="20"/>
    </location>
</feature>
<evidence type="ECO:0000313" key="2">
    <source>
        <dbReference type="EMBL" id="MCV2884029.1"/>
    </source>
</evidence>